<keyword evidence="2 5" id="KW-0863">Zinc-finger</keyword>
<keyword evidence="1" id="KW-0479">Metal-binding</keyword>
<dbReference type="Pfam" id="PF05485">
    <property type="entry name" value="THAP"/>
    <property type="match status" value="1"/>
</dbReference>
<feature type="domain" description="THAP-type" evidence="7">
    <location>
        <begin position="14"/>
        <end position="85"/>
    </location>
</feature>
<evidence type="ECO:0000256" key="4">
    <source>
        <dbReference type="ARBA" id="ARBA00023125"/>
    </source>
</evidence>
<dbReference type="InterPro" id="IPR021896">
    <property type="entry name" value="THAP9-like_HTH"/>
</dbReference>
<dbReference type="PANTHER" id="PTHR46600:SF11">
    <property type="entry name" value="THAP DOMAIN-CONTAINING PROTEIN 10"/>
    <property type="match status" value="1"/>
</dbReference>
<feature type="region of interest" description="Disordered" evidence="6">
    <location>
        <begin position="334"/>
        <end position="360"/>
    </location>
</feature>
<accession>A0A0A9YTA3</accession>
<dbReference type="EMBL" id="GBHO01008756">
    <property type="protein sequence ID" value="JAG34848.1"/>
    <property type="molecule type" value="Transcribed_RNA"/>
</dbReference>
<organism evidence="9">
    <name type="scientific">Lygus hesperus</name>
    <name type="common">Western plant bug</name>
    <dbReference type="NCBI Taxonomy" id="30085"/>
    <lineage>
        <taxon>Eukaryota</taxon>
        <taxon>Metazoa</taxon>
        <taxon>Ecdysozoa</taxon>
        <taxon>Arthropoda</taxon>
        <taxon>Hexapoda</taxon>
        <taxon>Insecta</taxon>
        <taxon>Pterygota</taxon>
        <taxon>Neoptera</taxon>
        <taxon>Paraneoptera</taxon>
        <taxon>Hemiptera</taxon>
        <taxon>Heteroptera</taxon>
        <taxon>Panheteroptera</taxon>
        <taxon>Cimicomorpha</taxon>
        <taxon>Miridae</taxon>
        <taxon>Mirini</taxon>
        <taxon>Lygus</taxon>
    </lineage>
</organism>
<dbReference type="InterPro" id="IPR026516">
    <property type="entry name" value="THAP1/10"/>
</dbReference>
<proteinExistence type="predicted"/>
<dbReference type="Pfam" id="PF21788">
    <property type="entry name" value="TNP-like_GBD"/>
    <property type="match status" value="1"/>
</dbReference>
<dbReference type="GO" id="GO:0043565">
    <property type="term" value="F:sequence-specific DNA binding"/>
    <property type="evidence" value="ECO:0007669"/>
    <property type="project" value="InterPro"/>
</dbReference>
<dbReference type="AlphaFoldDB" id="A0A0A9YTA3"/>
<sequence>MIVEVETDGNPIDVDTVAGCSSIGCPVASKTHPNVRIYKFPYKSPKRINSWLRIAGKTCIQPLRLCARHFDIYNRELIPKYPFWDLDPATQTYRPKFDPINPRCCVPGCSPPDDEDLSYHRFPLDKQAFKVWIQRIGWKQLELYEKGDVFRGFRVCSQHFTKNWFTINSSKERVLRPGAVPTLFLTSDNMKEKSNEEDASYEIALMESQNVEEESYVVSTSADTEESNFRPVNHKKRRDSQQGQQYPDRKKQKGAAEDICDLQTSSNKTEISFWIASPPISDRIEESDPHFVEEEWVVVDSKGLEVGSQLNNYNSGGGHLDAVDDAAESNFVQKTEESFQPDTEDLGSDGDRDESAGDPLEVQGSCNIIEESETCELWTESSQFVKQHRSDAFERDLLGSAFRLCNFDATKVEKLRSLTGKKKKALNELEELLVEHLEHVVSITGVEFLRKCFDHVVNSSSKKMQKQQQVVSEETKKFAVSLQSLSGTGYSMFSQITNLPHPSIVSWQWATNDTGYPGFNKHAFTKLSDKVKELGDNVFFVSLCVAEITIDKHVERNGSDLFGYVDLGCGRIRDDFISEATSVLMFHANGVTHDFAIPLGYCLIHYLSPTIRANLIRQYLLQLYSIGVKCNALVCDGSAMTYRTYKELGVLTEKISPQCGFFKHPANQAIYVYCYIDIEDAMMLIRNFLAENEFVFNQHKNKVRWSDVEQLDDFLHWDLRRKVSLSTNFEKTGEAIGELEMLQVQLKNDSRPFKRNSASALRCLYERYCHTIPKAGGSIEFLMKMESISDLFSGRNIFSKEQPAIRRSNTTVTLGSIKNHLIYLNSLTDLNDRELVNGSRRIPILYLILNLLSLEGYLKRTFFYEKKLRAKIVMTQSFTLSNMRESIKQLVSAAGGPLITASRFKDAYFNLFCGSNPPERLPKYLRSGKAPVTSQGAPSTISPLHIGLCVSESYEYKRLRVVYERFGDFLTDNVLHSWLESKGCPDCKSLVMNEIKEYDSDKISLISDVNKMLRVAETSLSCLGDEIPLSAVGNEFHRFTNSVLNEMTSFDGFKLHEHLFNSVEFGRISHFITLVKEVLTIFLRYRISFMVTQGKIIIEPKTRTTFSRRSWT</sequence>
<dbReference type="SMART" id="SM00692">
    <property type="entry name" value="DM3"/>
    <property type="match status" value="2"/>
</dbReference>
<gene>
    <name evidence="9" type="primary">THAP9_8</name>
    <name evidence="8" type="synonym">THAP9_20</name>
    <name evidence="8" type="ORF">CM83_55622</name>
    <name evidence="9" type="ORF">CM83_55639</name>
</gene>
<feature type="domain" description="THAP-type" evidence="7">
    <location>
        <begin position="100"/>
        <end position="184"/>
    </location>
</feature>
<reference evidence="9" key="1">
    <citation type="journal article" date="2014" name="PLoS ONE">
        <title>Transcriptome-Based Identification of ABC Transporters in the Western Tarnished Plant Bug Lygus hesperus.</title>
        <authorList>
            <person name="Hull J.J."/>
            <person name="Chaney K."/>
            <person name="Geib S.M."/>
            <person name="Fabrick J.A."/>
            <person name="Brent C.S."/>
            <person name="Walsh D."/>
            <person name="Lavine L.C."/>
        </authorList>
    </citation>
    <scope>NUCLEOTIDE SEQUENCE</scope>
</reference>
<dbReference type="Pfam" id="PF12017">
    <property type="entry name" value="Tnp_P_element"/>
    <property type="match status" value="1"/>
</dbReference>
<dbReference type="EMBL" id="GBHO01008753">
    <property type="protein sequence ID" value="JAG34851.1"/>
    <property type="molecule type" value="Transcribed_RNA"/>
</dbReference>
<evidence type="ECO:0000313" key="8">
    <source>
        <dbReference type="EMBL" id="JAG34848.1"/>
    </source>
</evidence>
<evidence type="ECO:0000256" key="6">
    <source>
        <dbReference type="SAM" id="MobiDB-lite"/>
    </source>
</evidence>
<evidence type="ECO:0000256" key="1">
    <source>
        <dbReference type="ARBA" id="ARBA00022723"/>
    </source>
</evidence>
<dbReference type="SUPFAM" id="SSF57716">
    <property type="entry name" value="Glucocorticoid receptor-like (DNA-binding domain)"/>
    <property type="match status" value="2"/>
</dbReference>
<keyword evidence="4 5" id="KW-0238">DNA-binding</keyword>
<evidence type="ECO:0000256" key="5">
    <source>
        <dbReference type="PROSITE-ProRule" id="PRU00309"/>
    </source>
</evidence>
<dbReference type="InterPro" id="IPR006612">
    <property type="entry name" value="THAP_Znf"/>
</dbReference>
<evidence type="ECO:0000256" key="2">
    <source>
        <dbReference type="ARBA" id="ARBA00022771"/>
    </source>
</evidence>
<dbReference type="InterPro" id="IPR048365">
    <property type="entry name" value="TNP-like_RNaseH_N"/>
</dbReference>
<keyword evidence="3" id="KW-0862">Zinc</keyword>
<dbReference type="InterPro" id="IPR048366">
    <property type="entry name" value="TNP-like_GBD"/>
</dbReference>
<reference evidence="9" key="2">
    <citation type="submission" date="2014-07" db="EMBL/GenBank/DDBJ databases">
        <authorList>
            <person name="Hull J."/>
        </authorList>
    </citation>
    <scope>NUCLEOTIDE SEQUENCE</scope>
</reference>
<dbReference type="PROSITE" id="PS50950">
    <property type="entry name" value="ZF_THAP"/>
    <property type="match status" value="2"/>
</dbReference>
<dbReference type="GO" id="GO:0008270">
    <property type="term" value="F:zinc ion binding"/>
    <property type="evidence" value="ECO:0007669"/>
    <property type="project" value="UniProtKB-KW"/>
</dbReference>
<evidence type="ECO:0000256" key="3">
    <source>
        <dbReference type="ARBA" id="ARBA00022833"/>
    </source>
</evidence>
<dbReference type="SMART" id="SM00980">
    <property type="entry name" value="THAP"/>
    <property type="match status" value="1"/>
</dbReference>
<name>A0A0A9YTA3_LYGHE</name>
<evidence type="ECO:0000313" key="9">
    <source>
        <dbReference type="EMBL" id="JAG34851.1"/>
    </source>
</evidence>
<dbReference type="PANTHER" id="PTHR46600">
    <property type="entry name" value="THAP DOMAIN-CONTAINING"/>
    <property type="match status" value="1"/>
</dbReference>
<dbReference type="Pfam" id="PF21787">
    <property type="entry name" value="TNP-like_RNaseH_N"/>
    <property type="match status" value="1"/>
</dbReference>
<evidence type="ECO:0000259" key="7">
    <source>
        <dbReference type="PROSITE" id="PS50950"/>
    </source>
</evidence>
<feature type="region of interest" description="Disordered" evidence="6">
    <location>
        <begin position="214"/>
        <end position="257"/>
    </location>
</feature>
<protein>
    <submittedName>
        <fullName evidence="9">THAP domain-containing protein 9</fullName>
    </submittedName>
</protein>